<dbReference type="Pfam" id="PF11267">
    <property type="entry name" value="DUF3067"/>
    <property type="match status" value="1"/>
</dbReference>
<feature type="compositionally biased region" description="Polar residues" evidence="1">
    <location>
        <begin position="87"/>
        <end position="97"/>
    </location>
</feature>
<proteinExistence type="predicted"/>
<reference evidence="2 3" key="1">
    <citation type="journal article" date="2019" name="Nat. Plants">
        <title>Stout camphor tree genome fills gaps in understanding of flowering plant genome evolution.</title>
        <authorList>
            <person name="Chaw S.M."/>
            <person name="Liu Y.C."/>
            <person name="Wu Y.W."/>
            <person name="Wang H.Y."/>
            <person name="Lin C.I."/>
            <person name="Wu C.S."/>
            <person name="Ke H.M."/>
            <person name="Chang L.Y."/>
            <person name="Hsu C.Y."/>
            <person name="Yang H.T."/>
            <person name="Sudianto E."/>
            <person name="Hsu M.H."/>
            <person name="Wu K.P."/>
            <person name="Wang L.N."/>
            <person name="Leebens-Mack J.H."/>
            <person name="Tsai I.J."/>
        </authorList>
    </citation>
    <scope>NUCLEOTIDE SEQUENCE [LARGE SCALE GENOMIC DNA]</scope>
    <source>
        <strain evidence="3">cv. Chaw 1501</strain>
        <tissue evidence="2">Young leaves</tissue>
    </source>
</reference>
<protein>
    <submittedName>
        <fullName evidence="2">Uncharacterized protein</fullName>
    </submittedName>
</protein>
<keyword evidence="3" id="KW-1185">Reference proteome</keyword>
<dbReference type="EMBL" id="QPKB01000008">
    <property type="protein sequence ID" value="RWR90467.1"/>
    <property type="molecule type" value="Genomic_DNA"/>
</dbReference>
<dbReference type="Gene3D" id="3.30.428.40">
    <property type="entry name" value="Protein of unknown function DUF3067"/>
    <property type="match status" value="1"/>
</dbReference>
<sequence>MTSVVSSHPYCASTLQAHGSYFKGKFTKMLSLEYSGLCFPSGRALYAQGESLTAFHGKGAYSRLVLSKALINDDLDPADGADENQDGESSQSDTGGINNDLFRKDLERMVGNDDSKFTGVDLATLIRDKYGRSYDVQLIKKEFMGRNLLAMNVMWKYMEQRSFPLTEEEYLLRLDDVANTLKCWGAVSHIRNSLAKLKERPRIGKAVSIFIDMDETGGRANEWIYK</sequence>
<feature type="compositionally biased region" description="Acidic residues" evidence="1">
    <location>
        <begin position="76"/>
        <end position="86"/>
    </location>
</feature>
<accession>A0A3S3MV95</accession>
<dbReference type="InterPro" id="IPR021420">
    <property type="entry name" value="DUF3067"/>
</dbReference>
<dbReference type="AlphaFoldDB" id="A0A3S3MV95"/>
<dbReference type="PANTHER" id="PTHR35126:SF1">
    <property type="entry name" value="DUF3067 DOMAIN-CONTAINING PROTEIN"/>
    <property type="match status" value="1"/>
</dbReference>
<dbReference type="PANTHER" id="PTHR35126">
    <property type="entry name" value="SLR0598 PROTEIN"/>
    <property type="match status" value="1"/>
</dbReference>
<organism evidence="2 3">
    <name type="scientific">Cinnamomum micranthum f. kanehirae</name>
    <dbReference type="NCBI Taxonomy" id="337451"/>
    <lineage>
        <taxon>Eukaryota</taxon>
        <taxon>Viridiplantae</taxon>
        <taxon>Streptophyta</taxon>
        <taxon>Embryophyta</taxon>
        <taxon>Tracheophyta</taxon>
        <taxon>Spermatophyta</taxon>
        <taxon>Magnoliopsida</taxon>
        <taxon>Magnoliidae</taxon>
        <taxon>Laurales</taxon>
        <taxon>Lauraceae</taxon>
        <taxon>Cinnamomum</taxon>
    </lineage>
</organism>
<evidence type="ECO:0000313" key="2">
    <source>
        <dbReference type="EMBL" id="RWR90467.1"/>
    </source>
</evidence>
<comment type="caution">
    <text evidence="2">The sequence shown here is derived from an EMBL/GenBank/DDBJ whole genome shotgun (WGS) entry which is preliminary data.</text>
</comment>
<dbReference type="Proteomes" id="UP000283530">
    <property type="component" value="Unassembled WGS sequence"/>
</dbReference>
<dbReference type="OrthoDB" id="5234at2759"/>
<name>A0A3S3MV95_9MAGN</name>
<evidence type="ECO:0000313" key="3">
    <source>
        <dbReference type="Proteomes" id="UP000283530"/>
    </source>
</evidence>
<gene>
    <name evidence="2" type="ORF">CKAN_01956400</name>
</gene>
<feature type="region of interest" description="Disordered" evidence="1">
    <location>
        <begin position="76"/>
        <end position="99"/>
    </location>
</feature>
<evidence type="ECO:0000256" key="1">
    <source>
        <dbReference type="SAM" id="MobiDB-lite"/>
    </source>
</evidence>
<dbReference type="STRING" id="337451.A0A3S3MV95"/>